<accession>A0ABT5EVM9</accession>
<gene>
    <name evidence="6" type="ORF">POL67_31400</name>
</gene>
<protein>
    <submittedName>
        <fullName evidence="6">RNA polymerase sigma factor</fullName>
    </submittedName>
</protein>
<dbReference type="Gene3D" id="1.10.10.10">
    <property type="entry name" value="Winged helix-like DNA-binding domain superfamily/Winged helix DNA-binding domain"/>
    <property type="match status" value="1"/>
</dbReference>
<dbReference type="NCBIfam" id="TIGR02937">
    <property type="entry name" value="sigma70-ECF"/>
    <property type="match status" value="1"/>
</dbReference>
<proteinExistence type="inferred from homology"/>
<dbReference type="InterPro" id="IPR014284">
    <property type="entry name" value="RNA_pol_sigma-70_dom"/>
</dbReference>
<comment type="similarity">
    <text evidence="1">Belongs to the sigma-70 factor family. ECF subfamily.</text>
</comment>
<evidence type="ECO:0000256" key="2">
    <source>
        <dbReference type="ARBA" id="ARBA00023015"/>
    </source>
</evidence>
<feature type="domain" description="RNA polymerase sigma factor 70 region 4 type 2" evidence="5">
    <location>
        <begin position="195"/>
        <end position="247"/>
    </location>
</feature>
<keyword evidence="7" id="KW-1185">Reference proteome</keyword>
<dbReference type="EMBL" id="JAQNDO010000001">
    <property type="protein sequence ID" value="MDC0745877.1"/>
    <property type="molecule type" value="Genomic_DNA"/>
</dbReference>
<evidence type="ECO:0000259" key="5">
    <source>
        <dbReference type="Pfam" id="PF08281"/>
    </source>
</evidence>
<dbReference type="InterPro" id="IPR013325">
    <property type="entry name" value="RNA_pol_sigma_r2"/>
</dbReference>
<dbReference type="InterPro" id="IPR013324">
    <property type="entry name" value="RNA_pol_sigma_r3/r4-like"/>
</dbReference>
<sequence length="268" mass="29794">MQALALAFRPLAPPAQDPMAALLLAVGLGRRPVPLPRAEKPSPVQAVRPRPSPGMVASVAVARTDLEAERELCERARAGDRAALGQLLRRYGPILYRSVLLPRLGREALAQDALAETYARVVERFHQFQWQDAGVYPWLRVVGLRIAYDILRSRKRETLYEPDDLQREIDAAEADPQTNGEAELCEKRDLAEARARVEAALRSIHPRYAEAIRLRVLEERSREEVASALGVTVSTFDVVLHRALAALKKAIDVPRVAEGKLASREAPR</sequence>
<dbReference type="RefSeq" id="WP_271923820.1">
    <property type="nucleotide sequence ID" value="NZ_JAQNDO010000001.1"/>
</dbReference>
<dbReference type="Gene3D" id="1.10.1740.10">
    <property type="match status" value="1"/>
</dbReference>
<keyword evidence="3" id="KW-0731">Sigma factor</keyword>
<keyword evidence="2" id="KW-0805">Transcription regulation</keyword>
<comment type="caution">
    <text evidence="6">The sequence shown here is derived from an EMBL/GenBank/DDBJ whole genome shotgun (WGS) entry which is preliminary data.</text>
</comment>
<name>A0ABT5EVM9_9BACT</name>
<organism evidence="6 7">
    <name type="scientific">Polyangium mundeleinium</name>
    <dbReference type="NCBI Taxonomy" id="2995306"/>
    <lineage>
        <taxon>Bacteria</taxon>
        <taxon>Pseudomonadati</taxon>
        <taxon>Myxococcota</taxon>
        <taxon>Polyangia</taxon>
        <taxon>Polyangiales</taxon>
        <taxon>Polyangiaceae</taxon>
        <taxon>Polyangium</taxon>
    </lineage>
</organism>
<dbReference type="CDD" id="cd06171">
    <property type="entry name" value="Sigma70_r4"/>
    <property type="match status" value="1"/>
</dbReference>
<dbReference type="InterPro" id="IPR013249">
    <property type="entry name" value="RNA_pol_sigma70_r4_t2"/>
</dbReference>
<reference evidence="6 7" key="1">
    <citation type="submission" date="2022-11" db="EMBL/GenBank/DDBJ databases">
        <title>Minimal conservation of predation-associated metabolite biosynthetic gene clusters underscores biosynthetic potential of Myxococcota including descriptions for ten novel species: Archangium lansinium sp. nov., Myxococcus landrumus sp. nov., Nannocystis bai.</title>
        <authorList>
            <person name="Ahearne A."/>
            <person name="Stevens C."/>
            <person name="Dowd S."/>
        </authorList>
    </citation>
    <scope>NUCLEOTIDE SEQUENCE [LARGE SCALE GENOMIC DNA]</scope>
    <source>
        <strain evidence="6 7">RJM3</strain>
    </source>
</reference>
<evidence type="ECO:0000313" key="6">
    <source>
        <dbReference type="EMBL" id="MDC0745877.1"/>
    </source>
</evidence>
<dbReference type="Proteomes" id="UP001221411">
    <property type="component" value="Unassembled WGS sequence"/>
</dbReference>
<keyword evidence="4" id="KW-0804">Transcription</keyword>
<evidence type="ECO:0000256" key="4">
    <source>
        <dbReference type="ARBA" id="ARBA00023163"/>
    </source>
</evidence>
<dbReference type="PANTHER" id="PTHR43133">
    <property type="entry name" value="RNA POLYMERASE ECF-TYPE SIGMA FACTO"/>
    <property type="match status" value="1"/>
</dbReference>
<evidence type="ECO:0000256" key="1">
    <source>
        <dbReference type="ARBA" id="ARBA00010641"/>
    </source>
</evidence>
<evidence type="ECO:0000313" key="7">
    <source>
        <dbReference type="Proteomes" id="UP001221411"/>
    </source>
</evidence>
<dbReference type="Pfam" id="PF08281">
    <property type="entry name" value="Sigma70_r4_2"/>
    <property type="match status" value="1"/>
</dbReference>
<dbReference type="InterPro" id="IPR039425">
    <property type="entry name" value="RNA_pol_sigma-70-like"/>
</dbReference>
<dbReference type="InterPro" id="IPR036388">
    <property type="entry name" value="WH-like_DNA-bd_sf"/>
</dbReference>
<dbReference type="SUPFAM" id="SSF88659">
    <property type="entry name" value="Sigma3 and sigma4 domains of RNA polymerase sigma factors"/>
    <property type="match status" value="1"/>
</dbReference>
<dbReference type="PANTHER" id="PTHR43133:SF51">
    <property type="entry name" value="RNA POLYMERASE SIGMA FACTOR"/>
    <property type="match status" value="1"/>
</dbReference>
<dbReference type="SUPFAM" id="SSF88946">
    <property type="entry name" value="Sigma2 domain of RNA polymerase sigma factors"/>
    <property type="match status" value="1"/>
</dbReference>
<evidence type="ECO:0000256" key="3">
    <source>
        <dbReference type="ARBA" id="ARBA00023082"/>
    </source>
</evidence>